<dbReference type="PANTHER" id="PTHR33164">
    <property type="entry name" value="TRANSCRIPTIONAL REGULATOR, MARR FAMILY"/>
    <property type="match status" value="1"/>
</dbReference>
<dbReference type="InterPro" id="IPR039422">
    <property type="entry name" value="MarR/SlyA-like"/>
</dbReference>
<gene>
    <name evidence="2" type="ORF">NCTC1934_05851</name>
</gene>
<accession>A0A379JJF7</accession>
<keyword evidence="2" id="KW-0238">DNA-binding</keyword>
<dbReference type="PANTHER" id="PTHR33164:SF106">
    <property type="entry name" value="TRANSCRIPTIONAL REGULATORY PROTEIN"/>
    <property type="match status" value="1"/>
</dbReference>
<organism evidence="2 3">
    <name type="scientific">Nocardia otitidiscaviarum</name>
    <dbReference type="NCBI Taxonomy" id="1823"/>
    <lineage>
        <taxon>Bacteria</taxon>
        <taxon>Bacillati</taxon>
        <taxon>Actinomycetota</taxon>
        <taxon>Actinomycetes</taxon>
        <taxon>Mycobacteriales</taxon>
        <taxon>Nocardiaceae</taxon>
        <taxon>Nocardia</taxon>
    </lineage>
</organism>
<dbReference type="Gene3D" id="1.10.10.10">
    <property type="entry name" value="Winged helix-like DNA-binding domain superfamily/Winged helix DNA-binding domain"/>
    <property type="match status" value="1"/>
</dbReference>
<dbReference type="EMBL" id="UGRY01000005">
    <property type="protein sequence ID" value="SUD48516.1"/>
    <property type="molecule type" value="Genomic_DNA"/>
</dbReference>
<dbReference type="InterPro" id="IPR036390">
    <property type="entry name" value="WH_DNA-bd_sf"/>
</dbReference>
<feature type="domain" description="HTH marR-type" evidence="1">
    <location>
        <begin position="31"/>
        <end position="133"/>
    </location>
</feature>
<dbReference type="SUPFAM" id="SSF46785">
    <property type="entry name" value="Winged helix' DNA-binding domain"/>
    <property type="match status" value="1"/>
</dbReference>
<dbReference type="STRING" id="1406858.GCA_000710895_04520"/>
<dbReference type="AlphaFoldDB" id="A0A379JJF7"/>
<dbReference type="Pfam" id="PF12802">
    <property type="entry name" value="MarR_2"/>
    <property type="match status" value="1"/>
</dbReference>
<dbReference type="RefSeq" id="WP_051037222.1">
    <property type="nucleotide sequence ID" value="NZ_UGRY01000005.1"/>
</dbReference>
<dbReference type="GO" id="GO:0003700">
    <property type="term" value="F:DNA-binding transcription factor activity"/>
    <property type="evidence" value="ECO:0007669"/>
    <property type="project" value="InterPro"/>
</dbReference>
<evidence type="ECO:0000313" key="3">
    <source>
        <dbReference type="Proteomes" id="UP000255467"/>
    </source>
</evidence>
<dbReference type="SMART" id="SM00347">
    <property type="entry name" value="HTH_MARR"/>
    <property type="match status" value="1"/>
</dbReference>
<dbReference type="InterPro" id="IPR036388">
    <property type="entry name" value="WH-like_DNA-bd_sf"/>
</dbReference>
<sequence>MGSGNTRSSALNSLQAEFRIQAVRTVTFHTAVAARLGITAADLSCLNVLSLEGPRTPGELAARIGITRGGAVTAMLDRLETAGHVHRRRDTADRRRVLVELDAARATELVSPLFQGMGAAVGARLAEYGDAELRLLRDMLAAVNEAAAEAIAELRDGR</sequence>
<reference evidence="2 3" key="1">
    <citation type="submission" date="2018-06" db="EMBL/GenBank/DDBJ databases">
        <authorList>
            <consortium name="Pathogen Informatics"/>
            <person name="Doyle S."/>
        </authorList>
    </citation>
    <scope>NUCLEOTIDE SEQUENCE [LARGE SCALE GENOMIC DNA]</scope>
    <source>
        <strain evidence="2 3">NCTC1934</strain>
    </source>
</reference>
<proteinExistence type="predicted"/>
<name>A0A379JJF7_9NOCA</name>
<dbReference type="GO" id="GO:0003677">
    <property type="term" value="F:DNA binding"/>
    <property type="evidence" value="ECO:0007669"/>
    <property type="project" value="UniProtKB-KW"/>
</dbReference>
<keyword evidence="3" id="KW-1185">Reference proteome</keyword>
<protein>
    <submittedName>
        <fullName evidence="2">DNA-binding transcriptional repressor MarR</fullName>
    </submittedName>
</protein>
<dbReference type="GO" id="GO:0006950">
    <property type="term" value="P:response to stress"/>
    <property type="evidence" value="ECO:0007669"/>
    <property type="project" value="TreeGrafter"/>
</dbReference>
<evidence type="ECO:0000313" key="2">
    <source>
        <dbReference type="EMBL" id="SUD48516.1"/>
    </source>
</evidence>
<evidence type="ECO:0000259" key="1">
    <source>
        <dbReference type="SMART" id="SM00347"/>
    </source>
</evidence>
<dbReference type="OrthoDB" id="162531at2"/>
<dbReference type="InterPro" id="IPR000835">
    <property type="entry name" value="HTH_MarR-typ"/>
</dbReference>
<dbReference type="Proteomes" id="UP000255467">
    <property type="component" value="Unassembled WGS sequence"/>
</dbReference>